<evidence type="ECO:0000256" key="7">
    <source>
        <dbReference type="PIRSR" id="PIRSR600269-51"/>
    </source>
</evidence>
<keyword evidence="3 6" id="KW-0801">TPQ</keyword>
<dbReference type="EC" id="1.4.3.-" evidence="8"/>
<dbReference type="GO" id="GO:0008131">
    <property type="term" value="F:primary methylamine oxidase activity"/>
    <property type="evidence" value="ECO:0007669"/>
    <property type="project" value="InterPro"/>
</dbReference>
<dbReference type="SUPFAM" id="SSF49998">
    <property type="entry name" value="Amine oxidase catalytic domain"/>
    <property type="match status" value="1"/>
</dbReference>
<keyword evidence="9" id="KW-0472">Membrane</keyword>
<keyword evidence="9" id="KW-0812">Transmembrane</keyword>
<comment type="cofactor">
    <cofactor evidence="8">
        <name>Cu cation</name>
        <dbReference type="ChEBI" id="CHEBI:23378"/>
    </cofactor>
    <text evidence="8">Contains 1 topaquinone per subunit.</text>
</comment>
<sequence>MDNESKSSHSTAGEPGTYRRTIGVLRIAVVVLAAVIVILVIAFAVVVTQLKEELSSQPGDCPSTDNIKLDPPDILPPFHDLTRVEIASIREFMYSEKDLSLVRATDIQTNNSYIYLIELKVPKKDQVLQYLDNGQAQPVREALVLLFRGDKPEPYIQEYTVGPLPNPYYKKDQRDFPFRYRPPTIPELIGVYEKLNRELHESIGNILKESYGGSLVDCEDQCLKFQQLSVMPTTASNQPRTRKVWFSLAPYIEFYSLHPLDFAVLVDMTSTQPKDYHIDALYYAGDRFKSIEELQRAYEFGSVTKTKIPFPTNNKDLYSTLNRRGSLFPSDSKLPPREYEPDGQRYSINGRHIEYMGWQFDLRMSTSFGPQLFDIKYNGKRIVYELSLQEIAVFYSANNPSMRFADYTDSSILIGGGSRGLVAGADCPHHSTFLSADHSFEFSDDAVRNDRAFCIFEHNTGQPIRRHLTSNGENKFYEGMMDIVLTVRTIPTILNYDYIFDFIFHQNGAIEVKSVSTGYILASFRNSAEDDYGFRLKNNIIGNIHHHMFNFKVDMDINGRPNRFETIEIVPKSVDNTLWSSKLDAKYEQTMMVREQQKTEKAAVVDFDFTRPQYYTFYNNQVKSPNGVPKAYRLLIHGMSKQ</sequence>
<evidence type="ECO:0000256" key="5">
    <source>
        <dbReference type="ARBA" id="ARBA00023008"/>
    </source>
</evidence>
<dbReference type="AlphaFoldDB" id="A0A9D4KA39"/>
<feature type="transmembrane region" description="Helical" evidence="9">
    <location>
        <begin position="24"/>
        <end position="47"/>
    </location>
</feature>
<evidence type="ECO:0000256" key="3">
    <source>
        <dbReference type="ARBA" id="ARBA00022772"/>
    </source>
</evidence>
<keyword evidence="4 8" id="KW-0560">Oxidoreductase</keyword>
<dbReference type="Gene3D" id="2.70.98.20">
    <property type="entry name" value="Copper amine oxidase, catalytic domain"/>
    <property type="match status" value="1"/>
</dbReference>
<evidence type="ECO:0000256" key="2">
    <source>
        <dbReference type="ARBA" id="ARBA00022723"/>
    </source>
</evidence>
<comment type="caution">
    <text evidence="12">The sequence shown here is derived from an EMBL/GenBank/DDBJ whole genome shotgun (WGS) entry which is preliminary data.</text>
</comment>
<dbReference type="PRINTS" id="PR00766">
    <property type="entry name" value="CUDAOXIDASE"/>
</dbReference>
<dbReference type="Pfam" id="PF01179">
    <property type="entry name" value="Cu_amine_oxid"/>
    <property type="match status" value="1"/>
</dbReference>
<evidence type="ECO:0000259" key="11">
    <source>
        <dbReference type="Pfam" id="PF02727"/>
    </source>
</evidence>
<dbReference type="FunFam" id="3.10.450.40:FF:000007">
    <property type="entry name" value="Amine oxidase"/>
    <property type="match status" value="1"/>
</dbReference>
<gene>
    <name evidence="12" type="ORF">DPMN_108957</name>
</gene>
<dbReference type="InterPro" id="IPR036460">
    <property type="entry name" value="Cu_amine_oxidase_C_sf"/>
</dbReference>
<dbReference type="InterPro" id="IPR000269">
    <property type="entry name" value="Cu_amine_oxidase"/>
</dbReference>
<comment type="PTM">
    <text evidence="7 8">Topaquinone (TPQ) is generated by copper-dependent autoxidation of a specific tyrosyl residue.</text>
</comment>
<feature type="modified residue" description="2',4',5'-topaquinone" evidence="7">
    <location>
        <position position="496"/>
    </location>
</feature>
<evidence type="ECO:0000256" key="1">
    <source>
        <dbReference type="ARBA" id="ARBA00007983"/>
    </source>
</evidence>
<dbReference type="InterPro" id="IPR016182">
    <property type="entry name" value="Cu_amine_oxidase_N-reg"/>
</dbReference>
<keyword evidence="5 8" id="KW-0186">Copper</keyword>
<dbReference type="PANTHER" id="PTHR10638">
    <property type="entry name" value="COPPER AMINE OXIDASE"/>
    <property type="match status" value="1"/>
</dbReference>
<evidence type="ECO:0000256" key="4">
    <source>
        <dbReference type="ARBA" id="ARBA00023002"/>
    </source>
</evidence>
<reference evidence="12" key="2">
    <citation type="submission" date="2020-11" db="EMBL/GenBank/DDBJ databases">
        <authorList>
            <person name="McCartney M.A."/>
            <person name="Auch B."/>
            <person name="Kono T."/>
            <person name="Mallez S."/>
            <person name="Becker A."/>
            <person name="Gohl D.M."/>
            <person name="Silverstein K.A.T."/>
            <person name="Koren S."/>
            <person name="Bechman K.B."/>
            <person name="Herman A."/>
            <person name="Abrahante J.E."/>
            <person name="Garbe J."/>
        </authorList>
    </citation>
    <scope>NUCLEOTIDE SEQUENCE</scope>
    <source>
        <strain evidence="12">Duluth1</strain>
        <tissue evidence="12">Whole animal</tissue>
    </source>
</reference>
<dbReference type="SUPFAM" id="SSF54416">
    <property type="entry name" value="Amine oxidase N-terminal region"/>
    <property type="match status" value="2"/>
</dbReference>
<dbReference type="GO" id="GO:0005507">
    <property type="term" value="F:copper ion binding"/>
    <property type="evidence" value="ECO:0007669"/>
    <property type="project" value="InterPro"/>
</dbReference>
<evidence type="ECO:0000313" key="13">
    <source>
        <dbReference type="Proteomes" id="UP000828390"/>
    </source>
</evidence>
<keyword evidence="9" id="KW-1133">Transmembrane helix</keyword>
<dbReference type="Gene3D" id="3.10.450.40">
    <property type="match status" value="2"/>
</dbReference>
<dbReference type="GO" id="GO:0009308">
    <property type="term" value="P:amine metabolic process"/>
    <property type="evidence" value="ECO:0007669"/>
    <property type="project" value="UniProtKB-UniRule"/>
</dbReference>
<evidence type="ECO:0000256" key="8">
    <source>
        <dbReference type="RuleBase" id="RU000672"/>
    </source>
</evidence>
<accession>A0A9D4KA39</accession>
<feature type="non-terminal residue" evidence="12">
    <location>
        <position position="1"/>
    </location>
</feature>
<keyword evidence="13" id="KW-1185">Reference proteome</keyword>
<evidence type="ECO:0000313" key="12">
    <source>
        <dbReference type="EMBL" id="KAH3835602.1"/>
    </source>
</evidence>
<feature type="domain" description="Copper amine oxidase N2-terminal" evidence="11">
    <location>
        <begin position="86"/>
        <end position="169"/>
    </location>
</feature>
<proteinExistence type="inferred from homology"/>
<dbReference type="PANTHER" id="PTHR10638:SF20">
    <property type="entry name" value="AMINE OXIDASE"/>
    <property type="match status" value="1"/>
</dbReference>
<feature type="active site" description="Schiff-base intermediate with substrate; via topaquinone" evidence="6">
    <location>
        <position position="496"/>
    </location>
</feature>
<name>A0A9D4KA39_DREPO</name>
<feature type="domain" description="Copper amine oxidase catalytic" evidence="10">
    <location>
        <begin position="338"/>
        <end position="638"/>
    </location>
</feature>
<organism evidence="12 13">
    <name type="scientific">Dreissena polymorpha</name>
    <name type="common">Zebra mussel</name>
    <name type="synonym">Mytilus polymorpha</name>
    <dbReference type="NCBI Taxonomy" id="45954"/>
    <lineage>
        <taxon>Eukaryota</taxon>
        <taxon>Metazoa</taxon>
        <taxon>Spiralia</taxon>
        <taxon>Lophotrochozoa</taxon>
        <taxon>Mollusca</taxon>
        <taxon>Bivalvia</taxon>
        <taxon>Autobranchia</taxon>
        <taxon>Heteroconchia</taxon>
        <taxon>Euheterodonta</taxon>
        <taxon>Imparidentia</taxon>
        <taxon>Neoheterodontei</taxon>
        <taxon>Myida</taxon>
        <taxon>Dreissenoidea</taxon>
        <taxon>Dreissenidae</taxon>
        <taxon>Dreissena</taxon>
    </lineage>
</organism>
<dbReference type="EMBL" id="JAIWYP010000004">
    <property type="protein sequence ID" value="KAH3835602.1"/>
    <property type="molecule type" value="Genomic_DNA"/>
</dbReference>
<reference evidence="12" key="1">
    <citation type="journal article" date="2019" name="bioRxiv">
        <title>The Genome of the Zebra Mussel, Dreissena polymorpha: A Resource for Invasive Species Research.</title>
        <authorList>
            <person name="McCartney M.A."/>
            <person name="Auch B."/>
            <person name="Kono T."/>
            <person name="Mallez S."/>
            <person name="Zhang Y."/>
            <person name="Obille A."/>
            <person name="Becker A."/>
            <person name="Abrahante J.E."/>
            <person name="Garbe J."/>
            <person name="Badalamenti J.P."/>
            <person name="Herman A."/>
            <person name="Mangelson H."/>
            <person name="Liachko I."/>
            <person name="Sullivan S."/>
            <person name="Sone E.D."/>
            <person name="Koren S."/>
            <person name="Silverstein K.A.T."/>
            <person name="Beckman K.B."/>
            <person name="Gohl D.M."/>
        </authorList>
    </citation>
    <scope>NUCLEOTIDE SEQUENCE</scope>
    <source>
        <strain evidence="12">Duluth1</strain>
        <tissue evidence="12">Whole animal</tissue>
    </source>
</reference>
<evidence type="ECO:0000256" key="9">
    <source>
        <dbReference type="SAM" id="Phobius"/>
    </source>
</evidence>
<dbReference type="InterPro" id="IPR015800">
    <property type="entry name" value="Cu_amine_oxidase_N2"/>
</dbReference>
<dbReference type="Proteomes" id="UP000828390">
    <property type="component" value="Unassembled WGS sequence"/>
</dbReference>
<feature type="active site" description="Proton acceptor" evidence="6">
    <location>
        <position position="409"/>
    </location>
</feature>
<dbReference type="Pfam" id="PF02727">
    <property type="entry name" value="Cu_amine_oxidN2"/>
    <property type="match status" value="1"/>
</dbReference>
<dbReference type="GO" id="GO:0048038">
    <property type="term" value="F:quinone binding"/>
    <property type="evidence" value="ECO:0007669"/>
    <property type="project" value="InterPro"/>
</dbReference>
<evidence type="ECO:0000259" key="10">
    <source>
        <dbReference type="Pfam" id="PF01179"/>
    </source>
</evidence>
<comment type="similarity">
    <text evidence="1 8">Belongs to the copper/topaquinone oxidase family.</text>
</comment>
<evidence type="ECO:0000256" key="6">
    <source>
        <dbReference type="PIRSR" id="PIRSR600269-50"/>
    </source>
</evidence>
<dbReference type="InterPro" id="IPR015798">
    <property type="entry name" value="Cu_amine_oxidase_C"/>
</dbReference>
<protein>
    <recommendedName>
        <fullName evidence="8">Amine oxidase</fullName>
        <ecNumber evidence="8">1.4.3.-</ecNumber>
    </recommendedName>
</protein>
<dbReference type="GO" id="GO:0005886">
    <property type="term" value="C:plasma membrane"/>
    <property type="evidence" value="ECO:0007669"/>
    <property type="project" value="TreeGrafter"/>
</dbReference>
<keyword evidence="2 8" id="KW-0479">Metal-binding</keyword>